<dbReference type="AlphaFoldDB" id="R7QB07"/>
<keyword evidence="3" id="KW-1185">Reference proteome</keyword>
<dbReference type="Proteomes" id="UP000012073">
    <property type="component" value="Unassembled WGS sequence"/>
</dbReference>
<dbReference type="GO" id="GO:0005730">
    <property type="term" value="C:nucleolus"/>
    <property type="evidence" value="ECO:0007669"/>
    <property type="project" value="TreeGrafter"/>
</dbReference>
<dbReference type="OrthoDB" id="205403at2759"/>
<reference evidence="3" key="1">
    <citation type="journal article" date="2013" name="Proc. Natl. Acad. Sci. U.S.A.">
        <title>Genome structure and metabolic features in the red seaweed Chondrus crispus shed light on evolution of the Archaeplastida.</title>
        <authorList>
            <person name="Collen J."/>
            <person name="Porcel B."/>
            <person name="Carre W."/>
            <person name="Ball S.G."/>
            <person name="Chaparro C."/>
            <person name="Tonon T."/>
            <person name="Barbeyron T."/>
            <person name="Michel G."/>
            <person name="Noel B."/>
            <person name="Valentin K."/>
            <person name="Elias M."/>
            <person name="Artiguenave F."/>
            <person name="Arun A."/>
            <person name="Aury J.M."/>
            <person name="Barbosa-Neto J.F."/>
            <person name="Bothwell J.H."/>
            <person name="Bouget F.Y."/>
            <person name="Brillet L."/>
            <person name="Cabello-Hurtado F."/>
            <person name="Capella-Gutierrez S."/>
            <person name="Charrier B."/>
            <person name="Cladiere L."/>
            <person name="Cock J.M."/>
            <person name="Coelho S.M."/>
            <person name="Colleoni C."/>
            <person name="Czjzek M."/>
            <person name="Da Silva C."/>
            <person name="Delage L."/>
            <person name="Denoeud F."/>
            <person name="Deschamps P."/>
            <person name="Dittami S.M."/>
            <person name="Gabaldon T."/>
            <person name="Gachon C.M."/>
            <person name="Groisillier A."/>
            <person name="Herve C."/>
            <person name="Jabbari K."/>
            <person name="Katinka M."/>
            <person name="Kloareg B."/>
            <person name="Kowalczyk N."/>
            <person name="Labadie K."/>
            <person name="Leblanc C."/>
            <person name="Lopez P.J."/>
            <person name="McLachlan D.H."/>
            <person name="Meslet-Cladiere L."/>
            <person name="Moustafa A."/>
            <person name="Nehr Z."/>
            <person name="Nyvall Collen P."/>
            <person name="Panaud O."/>
            <person name="Partensky F."/>
            <person name="Poulain J."/>
            <person name="Rensing S.A."/>
            <person name="Rousvoal S."/>
            <person name="Samson G."/>
            <person name="Symeonidi A."/>
            <person name="Weissenbach J."/>
            <person name="Zambounis A."/>
            <person name="Wincker P."/>
            <person name="Boyen C."/>
        </authorList>
    </citation>
    <scope>NUCLEOTIDE SEQUENCE [LARGE SCALE GENOMIC DNA]</scope>
    <source>
        <strain evidence="3">cv. Stackhouse</strain>
    </source>
</reference>
<dbReference type="Gramene" id="CDF35697">
    <property type="protein sequence ID" value="CDF35697"/>
    <property type="gene ID" value="CHC_T00010091001"/>
</dbReference>
<feature type="region of interest" description="Disordered" evidence="1">
    <location>
        <begin position="34"/>
        <end position="54"/>
    </location>
</feature>
<evidence type="ECO:0000313" key="3">
    <source>
        <dbReference type="Proteomes" id="UP000012073"/>
    </source>
</evidence>
<accession>R7QB07</accession>
<evidence type="ECO:0000313" key="2">
    <source>
        <dbReference type="EMBL" id="CDF35697.1"/>
    </source>
</evidence>
<gene>
    <name evidence="2" type="ORF">CHC_T00010091001</name>
</gene>
<dbReference type="GeneID" id="17323240"/>
<protein>
    <submittedName>
        <fullName evidence="2">FAM32A-like</fullName>
    </submittedName>
</protein>
<dbReference type="RefSeq" id="XP_005715516.1">
    <property type="nucleotide sequence ID" value="XM_005715459.1"/>
</dbReference>
<dbReference type="KEGG" id="ccp:CHC_T00010091001"/>
<dbReference type="STRING" id="2769.R7QB07"/>
<name>R7QB07_CHOCR</name>
<dbReference type="EMBL" id="HG001741">
    <property type="protein sequence ID" value="CDF35697.1"/>
    <property type="molecule type" value="Genomic_DNA"/>
</dbReference>
<organism evidence="2 3">
    <name type="scientific">Chondrus crispus</name>
    <name type="common">Carrageen Irish moss</name>
    <name type="synonym">Polymorpha crispa</name>
    <dbReference type="NCBI Taxonomy" id="2769"/>
    <lineage>
        <taxon>Eukaryota</taxon>
        <taxon>Rhodophyta</taxon>
        <taxon>Florideophyceae</taxon>
        <taxon>Rhodymeniophycidae</taxon>
        <taxon>Gigartinales</taxon>
        <taxon>Gigartinaceae</taxon>
        <taxon>Chondrus</taxon>
    </lineage>
</organism>
<dbReference type="PANTHER" id="PTHR13282:SF6">
    <property type="entry name" value="PROTEIN FAM32A"/>
    <property type="match status" value="1"/>
</dbReference>
<dbReference type="OMA" id="AKEPEHY"/>
<dbReference type="PANTHER" id="PTHR13282">
    <property type="entry name" value="PROTEIN FAM32A"/>
    <property type="match status" value="1"/>
</dbReference>
<dbReference type="InterPro" id="IPR013865">
    <property type="entry name" value="FAM32A"/>
</dbReference>
<evidence type="ECO:0000256" key="1">
    <source>
        <dbReference type="SAM" id="MobiDB-lite"/>
    </source>
</evidence>
<proteinExistence type="predicted"/>
<sequence length="142" mass="16173">MLSYEGVIRKRLRIKGHPEIPPYERGEEKATIFASADIEPDAPQSEARPADERAVDADEAQYDDVDEVEPAVGNLADVIGVQEVKDKRTEAQKQHDEILQKRETELLRKAATKSHKEQVEGFNKKLAKEPEHYDLFKTSFTK</sequence>